<evidence type="ECO:0008006" key="4">
    <source>
        <dbReference type="Google" id="ProtNLM"/>
    </source>
</evidence>
<feature type="compositionally biased region" description="Polar residues" evidence="1">
    <location>
        <begin position="231"/>
        <end position="240"/>
    </location>
</feature>
<feature type="compositionally biased region" description="Low complexity" evidence="1">
    <location>
        <begin position="313"/>
        <end position="328"/>
    </location>
</feature>
<dbReference type="InterPro" id="IPR040010">
    <property type="entry name" value="ZN608/ZN609"/>
</dbReference>
<feature type="compositionally biased region" description="Low complexity" evidence="1">
    <location>
        <begin position="73"/>
        <end position="85"/>
    </location>
</feature>
<keyword evidence="3" id="KW-1185">Reference proteome</keyword>
<name>A0AAD8A3J5_DIPPU</name>
<dbReference type="GO" id="GO:0006357">
    <property type="term" value="P:regulation of transcription by RNA polymerase II"/>
    <property type="evidence" value="ECO:0007669"/>
    <property type="project" value="TreeGrafter"/>
</dbReference>
<proteinExistence type="predicted"/>
<gene>
    <name evidence="2" type="ORF">L9F63_001621</name>
</gene>
<feature type="compositionally biased region" description="Pro residues" evidence="1">
    <location>
        <begin position="298"/>
        <end position="312"/>
    </location>
</feature>
<feature type="region of interest" description="Disordered" evidence="1">
    <location>
        <begin position="1"/>
        <end position="33"/>
    </location>
</feature>
<feature type="compositionally biased region" description="Basic and acidic residues" evidence="1">
    <location>
        <begin position="8"/>
        <end position="20"/>
    </location>
</feature>
<dbReference type="AlphaFoldDB" id="A0AAD8A3J5"/>
<reference evidence="2" key="2">
    <citation type="submission" date="2023-05" db="EMBL/GenBank/DDBJ databases">
        <authorList>
            <person name="Fouks B."/>
        </authorList>
    </citation>
    <scope>NUCLEOTIDE SEQUENCE</scope>
    <source>
        <strain evidence="2">Stay&amp;Tobe</strain>
        <tissue evidence="2">Testes</tissue>
    </source>
</reference>
<comment type="caution">
    <text evidence="2">The sequence shown here is derived from an EMBL/GenBank/DDBJ whole genome shotgun (WGS) entry which is preliminary data.</text>
</comment>
<feature type="compositionally biased region" description="Low complexity" evidence="1">
    <location>
        <begin position="248"/>
        <end position="279"/>
    </location>
</feature>
<protein>
    <recommendedName>
        <fullName evidence="4">Zinc finger protein 609</fullName>
    </recommendedName>
</protein>
<feature type="region of interest" description="Disordered" evidence="1">
    <location>
        <begin position="63"/>
        <end position="377"/>
    </location>
</feature>
<organism evidence="2 3">
    <name type="scientific">Diploptera punctata</name>
    <name type="common">Pacific beetle cockroach</name>
    <dbReference type="NCBI Taxonomy" id="6984"/>
    <lineage>
        <taxon>Eukaryota</taxon>
        <taxon>Metazoa</taxon>
        <taxon>Ecdysozoa</taxon>
        <taxon>Arthropoda</taxon>
        <taxon>Hexapoda</taxon>
        <taxon>Insecta</taxon>
        <taxon>Pterygota</taxon>
        <taxon>Neoptera</taxon>
        <taxon>Polyneoptera</taxon>
        <taxon>Dictyoptera</taxon>
        <taxon>Blattodea</taxon>
        <taxon>Blaberoidea</taxon>
        <taxon>Blaberidae</taxon>
        <taxon>Diplopterinae</taxon>
        <taxon>Diploptera</taxon>
    </lineage>
</organism>
<sequence>MAAPMRDSPLDGGHRAKVADPRTAAAAKAEPAASNFEYDDNEWDIGIGDLIIDLDADIEKTNEKIGGAGTGGTTANSTGMSSTASGAGGKTGKMAVEHSATVDKGLKMKIKRTKPGTKTSEAKHEIVKPGEQNGGEVGVGDASKGKHPPPSSVSGAGSASGANNSNNSANSGSAGANNVSSGSNNASNGGTNNSASSSSKRGSSGHRRDKAREKHGGNDKTVTKPTPSPAPTQAVNTTPDVNGVVRPPVSTAVTSVQATVQPQQQTQQQQQTVQQAPATPQAPPPQQQRVVFPVSSGPGPPAPIAPNAPGPPSVAATAPAAAAAATTKPEPPKVVATTTTTTTTTTMGPVEENRSTSPPPAKKIKTSTEPKKGHFSERTKQQKCELFDIPLVEVIVHISLPISSSFSCFQICIRNFSINHMRPVTHCVELPIPKHPEHATLYEDSSDSD</sequence>
<feature type="compositionally biased region" description="Low complexity" evidence="1">
    <location>
        <begin position="287"/>
        <end position="297"/>
    </location>
</feature>
<reference evidence="2" key="1">
    <citation type="journal article" date="2023" name="IScience">
        <title>Live-bearing cockroach genome reveals convergent evolutionary mechanisms linked to viviparity in insects and beyond.</title>
        <authorList>
            <person name="Fouks B."/>
            <person name="Harrison M.C."/>
            <person name="Mikhailova A.A."/>
            <person name="Marchal E."/>
            <person name="English S."/>
            <person name="Carruthers M."/>
            <person name="Jennings E.C."/>
            <person name="Chiamaka E.L."/>
            <person name="Frigard R.A."/>
            <person name="Pippel M."/>
            <person name="Attardo G.M."/>
            <person name="Benoit J.B."/>
            <person name="Bornberg-Bauer E."/>
            <person name="Tobe S.S."/>
        </authorList>
    </citation>
    <scope>NUCLEOTIDE SEQUENCE</scope>
    <source>
        <strain evidence="2">Stay&amp;Tobe</strain>
    </source>
</reference>
<feature type="compositionally biased region" description="Basic and acidic residues" evidence="1">
    <location>
        <begin position="210"/>
        <end position="222"/>
    </location>
</feature>
<feature type="compositionally biased region" description="Low complexity" evidence="1">
    <location>
        <begin position="337"/>
        <end position="346"/>
    </location>
</feature>
<evidence type="ECO:0000313" key="3">
    <source>
        <dbReference type="Proteomes" id="UP001233999"/>
    </source>
</evidence>
<dbReference type="PANTHER" id="PTHR21564:SF5">
    <property type="entry name" value="SCRIBBLER, ISOFORM J"/>
    <property type="match status" value="1"/>
</dbReference>
<evidence type="ECO:0000313" key="2">
    <source>
        <dbReference type="EMBL" id="KAJ9591804.1"/>
    </source>
</evidence>
<dbReference type="PANTHER" id="PTHR21564">
    <property type="entry name" value="BRAKELESS PROTEIN"/>
    <property type="match status" value="1"/>
</dbReference>
<feature type="compositionally biased region" description="Low complexity" evidence="1">
    <location>
        <begin position="21"/>
        <end position="33"/>
    </location>
</feature>
<evidence type="ECO:0000256" key="1">
    <source>
        <dbReference type="SAM" id="MobiDB-lite"/>
    </source>
</evidence>
<feature type="compositionally biased region" description="Basic and acidic residues" evidence="1">
    <location>
        <begin position="366"/>
        <end position="377"/>
    </location>
</feature>
<dbReference type="EMBL" id="JASPKZ010003856">
    <property type="protein sequence ID" value="KAJ9591804.1"/>
    <property type="molecule type" value="Genomic_DNA"/>
</dbReference>
<dbReference type="Proteomes" id="UP001233999">
    <property type="component" value="Unassembled WGS sequence"/>
</dbReference>
<feature type="compositionally biased region" description="Low complexity" evidence="1">
    <location>
        <begin position="152"/>
        <end position="202"/>
    </location>
</feature>
<dbReference type="GO" id="GO:0005634">
    <property type="term" value="C:nucleus"/>
    <property type="evidence" value="ECO:0007669"/>
    <property type="project" value="TreeGrafter"/>
</dbReference>
<feature type="non-terminal residue" evidence="2">
    <location>
        <position position="1"/>
    </location>
</feature>
<accession>A0AAD8A3J5</accession>